<feature type="region of interest" description="Disordered" evidence="1">
    <location>
        <begin position="203"/>
        <end position="222"/>
    </location>
</feature>
<organism evidence="2 3">
    <name type="scientific">Mycobacterium timonense</name>
    <dbReference type="NCBI Taxonomy" id="701043"/>
    <lineage>
        <taxon>Bacteria</taxon>
        <taxon>Bacillati</taxon>
        <taxon>Actinomycetota</taxon>
        <taxon>Actinomycetes</taxon>
        <taxon>Mycobacteriales</taxon>
        <taxon>Mycobacteriaceae</taxon>
        <taxon>Mycobacterium</taxon>
        <taxon>Mycobacterium avium complex (MAC)</taxon>
    </lineage>
</organism>
<evidence type="ECO:0000256" key="1">
    <source>
        <dbReference type="SAM" id="MobiDB-lite"/>
    </source>
</evidence>
<accession>A0A7I9ZDP5</accession>
<sequence>MTVPGLDPTSSYSRHLAARFLDFTSPKTPWARRLWDLGSFLALEELHDVGEWLDRQVLSPRAVKWLQHDLEKQLGQDAAFGTRELSQQLTRCVKSDLTIRSDGRRRLRQIIDLARPGYLDRWAAEAARAEPPRAERVARAAATHLLDSGHSLPGLHRWLAERSTLSAVDLLTEAASLAALSPKQFRIWVPVISLPKPERLADPLPNFTRRSDLDPETAEQLQPTSTKPLLGAFSYDIEARDAERAVEVVIEVVERMRARARFTGVAGQVVVARQAYVATENRLIELRTPDRGALIMSLVSEGQLFDVNPAKTYAAQRHAIDDALELASPLNTGALAPAISGSWAALEALLTDAQDSDEDEGKVVAAVRAARLAACSWPRAELTALSYQVDEHTAAGKQLASKLQGVGTNRDRSEIVAAQLRQNNGLPLRRSWRFQSDIAAVARMNGLLADPAKVLNQVSGYVEASFRRMYRCRNVIVHGGSTRGDVLDSTLRVVAPLVGATLDRLTHAHLVLGIEPLQLATRADVAISMASDQKMGFDVVDLLGGS</sequence>
<reference evidence="2 3" key="1">
    <citation type="journal article" date="2019" name="Emerg. Microbes Infect.">
        <title>Comprehensive subspecies identification of 175 nontuberculous mycobacteria species based on 7547 genomic profiles.</title>
        <authorList>
            <person name="Matsumoto Y."/>
            <person name="Kinjo T."/>
            <person name="Motooka D."/>
            <person name="Nabeya D."/>
            <person name="Jung N."/>
            <person name="Uechi K."/>
            <person name="Horii T."/>
            <person name="Iida T."/>
            <person name="Fujita J."/>
            <person name="Nakamura S."/>
        </authorList>
    </citation>
    <scope>NUCLEOTIDE SEQUENCE [LARGE SCALE GENOMIC DNA]</scope>
    <source>
        <strain evidence="2 3">JCM 30726</strain>
    </source>
</reference>
<evidence type="ECO:0000313" key="2">
    <source>
        <dbReference type="EMBL" id="GFG99101.1"/>
    </source>
</evidence>
<evidence type="ECO:0008006" key="4">
    <source>
        <dbReference type="Google" id="ProtNLM"/>
    </source>
</evidence>
<evidence type="ECO:0000313" key="3">
    <source>
        <dbReference type="Proteomes" id="UP000465301"/>
    </source>
</evidence>
<name>A0A7I9ZDP5_9MYCO</name>
<proteinExistence type="predicted"/>
<keyword evidence="3" id="KW-1185">Reference proteome</keyword>
<dbReference type="EMBL" id="BLLA01000001">
    <property type="protein sequence ID" value="GFG99101.1"/>
    <property type="molecule type" value="Genomic_DNA"/>
</dbReference>
<dbReference type="RefSeq" id="WP_163715111.1">
    <property type="nucleotide sequence ID" value="NZ_BLLA01000001.1"/>
</dbReference>
<dbReference type="AlphaFoldDB" id="A0A7I9ZDP5"/>
<gene>
    <name evidence="2" type="ORF">MTIM_49800</name>
</gene>
<comment type="caution">
    <text evidence="2">The sequence shown here is derived from an EMBL/GenBank/DDBJ whole genome shotgun (WGS) entry which is preliminary data.</text>
</comment>
<protein>
    <recommendedName>
        <fullName evidence="4">Integrase</fullName>
    </recommendedName>
</protein>
<dbReference type="Proteomes" id="UP000465301">
    <property type="component" value="Unassembled WGS sequence"/>
</dbReference>